<feature type="region of interest" description="Disordered" evidence="4">
    <location>
        <begin position="222"/>
        <end position="248"/>
    </location>
</feature>
<organism evidence="8">
    <name type="scientific">Onchocerca ochengi</name>
    <name type="common">Filarial nematode worm</name>
    <dbReference type="NCBI Taxonomy" id="42157"/>
    <lineage>
        <taxon>Eukaryota</taxon>
        <taxon>Metazoa</taxon>
        <taxon>Ecdysozoa</taxon>
        <taxon>Nematoda</taxon>
        <taxon>Chromadorea</taxon>
        <taxon>Rhabditida</taxon>
        <taxon>Spirurina</taxon>
        <taxon>Spiruromorpha</taxon>
        <taxon>Filarioidea</taxon>
        <taxon>Onchocercidae</taxon>
        <taxon>Onchocerca</taxon>
    </lineage>
</organism>
<gene>
    <name evidence="5" type="ORF">NOO_LOCUS7352</name>
    <name evidence="6" type="ORF">NOO_LOCUS7353</name>
</gene>
<evidence type="ECO:0000256" key="4">
    <source>
        <dbReference type="SAM" id="MobiDB-lite"/>
    </source>
</evidence>
<dbReference type="Pfam" id="PF04201">
    <property type="entry name" value="TPD52"/>
    <property type="match status" value="1"/>
</dbReference>
<dbReference type="WBParaSite" id="nOo.2.0.1.t07352-RA">
    <property type="protein sequence ID" value="nOo.2.0.1.t07352-RA"/>
    <property type="gene ID" value="nOo.2.0.1.g07352"/>
</dbReference>
<dbReference type="PANTHER" id="PTHR19307">
    <property type="entry name" value="TUMOR PROTEIN D52"/>
    <property type="match status" value="1"/>
</dbReference>
<dbReference type="EMBL" id="UYRW01002592">
    <property type="protein sequence ID" value="VDK85934.1"/>
    <property type="molecule type" value="Genomic_DNA"/>
</dbReference>
<dbReference type="PANTHER" id="PTHR19307:SF14">
    <property type="entry name" value="TUMOR PROTEIN D52"/>
    <property type="match status" value="1"/>
</dbReference>
<evidence type="ECO:0000313" key="8">
    <source>
        <dbReference type="WBParaSite" id="nOo.2.0.1.t07352-RA"/>
    </source>
</evidence>
<evidence type="ECO:0000256" key="3">
    <source>
        <dbReference type="SAM" id="Coils"/>
    </source>
</evidence>
<feature type="compositionally biased region" description="Low complexity" evidence="4">
    <location>
        <begin position="223"/>
        <end position="234"/>
    </location>
</feature>
<dbReference type="EMBL" id="UYRW01002593">
    <property type="protein sequence ID" value="VDK85946.1"/>
    <property type="molecule type" value="Genomic_DNA"/>
</dbReference>
<protein>
    <submittedName>
        <fullName evidence="8 9">Tumor protein D52</fullName>
    </submittedName>
</protein>
<feature type="coiled-coil region" evidence="3">
    <location>
        <begin position="103"/>
        <end position="130"/>
    </location>
</feature>
<proteinExistence type="inferred from homology"/>
<sequence>MYIAAVFYEFQVRKCNFGTFVRLLSAQVMIPPKRPPPPQELSRVRKSKANTVNSQELSSLGRKKDAQMQDAMDKFADELNKSSDDEENVIEAGDEHFINGTSVELSEVEKELIREELKKTEEEINTLRQVLIARQKHASDLKRKLGISPFTEFTADINQSLQHVKESQAYQKTSEVVAGTADTVKSKWNDMRNSSLFKSFESKLGSAYTNAKMAASTSIDQISGMAKSSSGTSSQADPTSPSNEKMQL</sequence>
<dbReference type="GO" id="GO:0005737">
    <property type="term" value="C:cytoplasm"/>
    <property type="evidence" value="ECO:0007669"/>
    <property type="project" value="TreeGrafter"/>
</dbReference>
<name>A0A182EGX8_ONCOC</name>
<accession>A0A182EGX8</accession>
<evidence type="ECO:0000256" key="1">
    <source>
        <dbReference type="ARBA" id="ARBA00005702"/>
    </source>
</evidence>
<comment type="similarity">
    <text evidence="1">Belongs to the TPD52 family.</text>
</comment>
<reference evidence="8 9" key="1">
    <citation type="submission" date="2016-06" db="UniProtKB">
        <authorList>
            <consortium name="WormBaseParasite"/>
        </authorList>
    </citation>
    <scope>IDENTIFICATION</scope>
</reference>
<evidence type="ECO:0000313" key="6">
    <source>
        <dbReference type="EMBL" id="VDK85946.1"/>
    </source>
</evidence>
<keyword evidence="7" id="KW-1185">Reference proteome</keyword>
<feature type="compositionally biased region" description="Polar residues" evidence="4">
    <location>
        <begin position="49"/>
        <end position="58"/>
    </location>
</feature>
<dbReference type="OrthoDB" id="10000687at2759"/>
<feature type="region of interest" description="Disordered" evidence="4">
    <location>
        <begin position="31"/>
        <end position="67"/>
    </location>
</feature>
<dbReference type="WBParaSite" id="nOo.2.0.1.t07353-RA">
    <property type="protein sequence ID" value="nOo.2.0.1.t07353-RA"/>
    <property type="gene ID" value="nOo.2.0.1.g07353"/>
</dbReference>
<dbReference type="InterPro" id="IPR007327">
    <property type="entry name" value="TPD52"/>
</dbReference>
<evidence type="ECO:0000313" key="5">
    <source>
        <dbReference type="EMBL" id="VDK85934.1"/>
    </source>
</evidence>
<dbReference type="Proteomes" id="UP000271087">
    <property type="component" value="Unassembled WGS sequence"/>
</dbReference>
<feature type="compositionally biased region" description="Polar residues" evidence="4">
    <location>
        <begin position="235"/>
        <end position="248"/>
    </location>
</feature>
<keyword evidence="2 3" id="KW-0175">Coiled coil</keyword>
<dbReference type="AlphaFoldDB" id="A0A182EGX8"/>
<reference evidence="5 7" key="2">
    <citation type="submission" date="2018-08" db="EMBL/GenBank/DDBJ databases">
        <authorList>
            <person name="Laetsch R D."/>
            <person name="Stevens L."/>
            <person name="Kumar S."/>
            <person name="Blaxter L. M."/>
        </authorList>
    </citation>
    <scope>NUCLEOTIDE SEQUENCE [LARGE SCALE GENOMIC DNA]</scope>
</reference>
<dbReference type="STRING" id="42157.A0A182EGX8"/>
<evidence type="ECO:0000256" key="2">
    <source>
        <dbReference type="ARBA" id="ARBA00023054"/>
    </source>
</evidence>
<evidence type="ECO:0000313" key="7">
    <source>
        <dbReference type="Proteomes" id="UP000271087"/>
    </source>
</evidence>
<evidence type="ECO:0000313" key="9">
    <source>
        <dbReference type="WBParaSite" id="nOo.2.0.1.t07353-RA"/>
    </source>
</evidence>